<dbReference type="Pfam" id="PF13189">
    <property type="entry name" value="Cytidylate_kin2"/>
    <property type="match status" value="1"/>
</dbReference>
<keyword evidence="1" id="KW-0418">Kinase</keyword>
<proteinExistence type="predicted"/>
<dbReference type="InterPro" id="IPR027417">
    <property type="entry name" value="P-loop_NTPase"/>
</dbReference>
<evidence type="ECO:0000313" key="1">
    <source>
        <dbReference type="EMBL" id="RXS97834.1"/>
    </source>
</evidence>
<dbReference type="EMBL" id="SDMK01000001">
    <property type="protein sequence ID" value="RXS97834.1"/>
    <property type="molecule type" value="Genomic_DNA"/>
</dbReference>
<accession>A0A4Q1SJK0</accession>
<evidence type="ECO:0000313" key="2">
    <source>
        <dbReference type="Proteomes" id="UP000290253"/>
    </source>
</evidence>
<reference evidence="1 2" key="1">
    <citation type="journal article" date="2016" name="Int. J. Syst. Evol. Microbiol.">
        <title>Acidipila dinghuensis sp. nov., an acidobacterium isolated from forest soil.</title>
        <authorList>
            <person name="Jiang Y.W."/>
            <person name="Wang J."/>
            <person name="Chen M.H."/>
            <person name="Lv Y.Y."/>
            <person name="Qiu L.H."/>
        </authorList>
    </citation>
    <scope>NUCLEOTIDE SEQUENCE [LARGE SCALE GENOMIC DNA]</scope>
    <source>
        <strain evidence="1 2">DHOF10</strain>
    </source>
</reference>
<dbReference type="Proteomes" id="UP000290253">
    <property type="component" value="Unassembled WGS sequence"/>
</dbReference>
<comment type="caution">
    <text evidence="1">The sequence shown here is derived from an EMBL/GenBank/DDBJ whole genome shotgun (WGS) entry which is preliminary data.</text>
</comment>
<dbReference type="OrthoDB" id="9781180at2"/>
<keyword evidence="1" id="KW-0808">Transferase</keyword>
<dbReference type="GO" id="GO:0016301">
    <property type="term" value="F:kinase activity"/>
    <property type="evidence" value="ECO:0007669"/>
    <property type="project" value="UniProtKB-KW"/>
</dbReference>
<gene>
    <name evidence="1" type="ORF">ESZ00_08230</name>
</gene>
<sequence length="211" mass="24325">MIRVITVEREYGSRGAEFAHHLAEHLGWKLVDECLAAEVAREAGVTARLAERCDERLDPWYYRFGKAFWHGSIERLPAPPINEIFDSERMVGLMRKHLEEVARNGQAVIVGRGAACILARTPHVFHVFAYASQWRKEKWFAEQFPERADQAEHGLAEVDKQRAAYIRRYYDQDWTDRRLYHMMINSCMGFDAMVRAVTDGAGLTVAEPVSR</sequence>
<dbReference type="AlphaFoldDB" id="A0A4Q1SJK0"/>
<dbReference type="Gene3D" id="3.40.50.300">
    <property type="entry name" value="P-loop containing nucleotide triphosphate hydrolases"/>
    <property type="match status" value="1"/>
</dbReference>
<keyword evidence="2" id="KW-1185">Reference proteome</keyword>
<protein>
    <submittedName>
        <fullName evidence="1">Cytidylate kinase-like family protein</fullName>
    </submittedName>
</protein>
<name>A0A4Q1SJK0_9BACT</name>
<dbReference type="RefSeq" id="WP_129207613.1">
    <property type="nucleotide sequence ID" value="NZ_BMGU01000001.1"/>
</dbReference>
<organism evidence="1 2">
    <name type="scientific">Silvibacterium dinghuense</name>
    <dbReference type="NCBI Taxonomy" id="1560006"/>
    <lineage>
        <taxon>Bacteria</taxon>
        <taxon>Pseudomonadati</taxon>
        <taxon>Acidobacteriota</taxon>
        <taxon>Terriglobia</taxon>
        <taxon>Terriglobales</taxon>
        <taxon>Acidobacteriaceae</taxon>
        <taxon>Silvibacterium</taxon>
    </lineage>
</organism>